<evidence type="ECO:0008006" key="3">
    <source>
        <dbReference type="Google" id="ProtNLM"/>
    </source>
</evidence>
<protein>
    <recommendedName>
        <fullName evidence="3">HTH cro/C1-type domain-containing protein</fullName>
    </recommendedName>
</protein>
<accession>A0ABR7EG80</accession>
<evidence type="ECO:0000313" key="2">
    <source>
        <dbReference type="Proteomes" id="UP000606889"/>
    </source>
</evidence>
<sequence length="495" mass="57946">MTSYAQTPLGYLMDMLYIQGTKLANAIYVDRTVISRWKNGHIKLNAKSPYFPNVVNAILDFNEQQGLRTLERFFESVNSMKIKERDELQSFVVSWLLSEDFIEHKYEEKKTDKSLYSATYKVYKGPLGKRDAIIDLLNILMKLPGGETVRGYDTDSPCLHSFTNDITILQKKFIEAEKNGHQLIMMFYMNRPADQIHNMFQYWLPMFLHTNSHAYYTNDANIPFYDYIYSIKGKLVLAGCNFDDNPANMYTAMYDDPMTVHQFDMFLEGHMDKFSELMRHLESRDMTADFRAGDMGAYMTNDMNQYVIAESTPFITFSHETEDDVLMSLDISSSEVKKIQQFYRKCKTSTKKFLSGNNMTRVLFSADYIKCLCEKTLLNSPVFSCLLGRPVKIPSEFLLREIAYFMRMVKDDPTVEVGLRPMGSEPFIKNLNIWVKENTISYFHPSNDVSLRMLTDEFSYVNAFYSMIDHYWAQLPYECKRQEWVYDHVGRLMQK</sequence>
<proteinExistence type="predicted"/>
<dbReference type="Proteomes" id="UP000606889">
    <property type="component" value="Unassembled WGS sequence"/>
</dbReference>
<name>A0ABR7EG80_9FIRM</name>
<comment type="caution">
    <text evidence="1">The sequence shown here is derived from an EMBL/GenBank/DDBJ whole genome shotgun (WGS) entry which is preliminary data.</text>
</comment>
<dbReference type="EMBL" id="JACOON010000003">
    <property type="protein sequence ID" value="MBC5648054.1"/>
    <property type="molecule type" value="Genomic_DNA"/>
</dbReference>
<reference evidence="1 2" key="1">
    <citation type="submission" date="2020-08" db="EMBL/GenBank/DDBJ databases">
        <title>Genome public.</title>
        <authorList>
            <person name="Liu C."/>
            <person name="Sun Q."/>
        </authorList>
    </citation>
    <scope>NUCLEOTIDE SEQUENCE [LARGE SCALE GENOMIC DNA]</scope>
    <source>
        <strain evidence="1 2">NSJ-35</strain>
    </source>
</reference>
<keyword evidence="2" id="KW-1185">Reference proteome</keyword>
<dbReference type="RefSeq" id="WP_186857573.1">
    <property type="nucleotide sequence ID" value="NZ_JACOON010000003.1"/>
</dbReference>
<organism evidence="1 2">
    <name type="scientific">Christensenella tenuis</name>
    <dbReference type="NCBI Taxonomy" id="2763033"/>
    <lineage>
        <taxon>Bacteria</taxon>
        <taxon>Bacillati</taxon>
        <taxon>Bacillota</taxon>
        <taxon>Clostridia</taxon>
        <taxon>Christensenellales</taxon>
        <taxon>Christensenellaceae</taxon>
        <taxon>Christensenella</taxon>
    </lineage>
</organism>
<gene>
    <name evidence="1" type="ORF">H8S18_06865</name>
</gene>
<evidence type="ECO:0000313" key="1">
    <source>
        <dbReference type="EMBL" id="MBC5648054.1"/>
    </source>
</evidence>